<sequence length="61" mass="7229">IKLNDKEVRFVEVEIKGTLMIDEEMSHQDFVILLMECLKSKNIHFTGSTKQVEVHYTYNKK</sequence>
<evidence type="ECO:0000313" key="2">
    <source>
        <dbReference type="Proteomes" id="UP000233440"/>
    </source>
</evidence>
<dbReference type="AlphaFoldDB" id="A0A2N3LCS5"/>
<name>A0A2N3LCS5_9BACI</name>
<dbReference type="Proteomes" id="UP000233440">
    <property type="component" value="Unassembled WGS sequence"/>
</dbReference>
<reference evidence="1 2" key="1">
    <citation type="submission" date="2017-11" db="EMBL/GenBank/DDBJ databases">
        <title>Bacillus camelliae sp. nov., isolated from pu'er tea.</title>
        <authorList>
            <person name="Niu L."/>
        </authorList>
    </citation>
    <scope>NUCLEOTIDE SEQUENCE [LARGE SCALE GENOMIC DNA]</scope>
    <source>
        <strain evidence="1 2">7578-1</strain>
    </source>
</reference>
<evidence type="ECO:0000313" key="1">
    <source>
        <dbReference type="EMBL" id="PKR82428.1"/>
    </source>
</evidence>
<comment type="caution">
    <text evidence="1">The sequence shown here is derived from an EMBL/GenBank/DDBJ whole genome shotgun (WGS) entry which is preliminary data.</text>
</comment>
<feature type="non-terminal residue" evidence="1">
    <location>
        <position position="1"/>
    </location>
</feature>
<organism evidence="1 2">
    <name type="scientific">Heyndrickxia camelliae</name>
    <dbReference type="NCBI Taxonomy" id="1707093"/>
    <lineage>
        <taxon>Bacteria</taxon>
        <taxon>Bacillati</taxon>
        <taxon>Bacillota</taxon>
        <taxon>Bacilli</taxon>
        <taxon>Bacillales</taxon>
        <taxon>Bacillaceae</taxon>
        <taxon>Heyndrickxia</taxon>
    </lineage>
</organism>
<proteinExistence type="predicted"/>
<accession>A0A2N3LCS5</accession>
<protein>
    <submittedName>
        <fullName evidence="1">Uncharacterized protein</fullName>
    </submittedName>
</protein>
<dbReference type="EMBL" id="PIQO01000046">
    <property type="protein sequence ID" value="PKR82428.1"/>
    <property type="molecule type" value="Genomic_DNA"/>
</dbReference>
<keyword evidence="2" id="KW-1185">Reference proteome</keyword>
<gene>
    <name evidence="1" type="ORF">CWO92_24605</name>
</gene>